<dbReference type="KEGG" id="celz:E5225_07415"/>
<evidence type="ECO:0000313" key="3">
    <source>
        <dbReference type="EMBL" id="QCB93409.1"/>
    </source>
</evidence>
<accession>A0A4P7SGV1</accession>
<organism evidence="3 4">
    <name type="scientific">Cellulomonas shaoxiangyii</name>
    <dbReference type="NCBI Taxonomy" id="2566013"/>
    <lineage>
        <taxon>Bacteria</taxon>
        <taxon>Bacillati</taxon>
        <taxon>Actinomycetota</taxon>
        <taxon>Actinomycetes</taxon>
        <taxon>Micrococcales</taxon>
        <taxon>Cellulomonadaceae</taxon>
        <taxon>Cellulomonas</taxon>
    </lineage>
</organism>
<gene>
    <name evidence="3" type="ORF">E5225_07415</name>
</gene>
<dbReference type="OrthoDB" id="5147993at2"/>
<feature type="region of interest" description="Disordered" evidence="1">
    <location>
        <begin position="68"/>
        <end position="111"/>
    </location>
</feature>
<feature type="region of interest" description="Disordered" evidence="1">
    <location>
        <begin position="1"/>
        <end position="50"/>
    </location>
</feature>
<dbReference type="EMBL" id="CP039291">
    <property type="protein sequence ID" value="QCB93409.1"/>
    <property type="molecule type" value="Genomic_DNA"/>
</dbReference>
<protein>
    <submittedName>
        <fullName evidence="3">Uncharacterized protein</fullName>
    </submittedName>
</protein>
<reference evidence="3 4" key="1">
    <citation type="submission" date="2019-04" db="EMBL/GenBank/DDBJ databases">
        <title>Isolation and identification of Cellulomonas shaoxiangyii sp. Nov. isolated from feces of the Tibetan antelopes (Pantholops hodgsonii) in the Qinghai-Tibet plateau of China.</title>
        <authorList>
            <person name="Tian Z."/>
        </authorList>
    </citation>
    <scope>NUCLEOTIDE SEQUENCE [LARGE SCALE GENOMIC DNA]</scope>
    <source>
        <strain evidence="3 4">Z28</strain>
    </source>
</reference>
<name>A0A4P7SGV1_9CELL</name>
<feature type="compositionally biased region" description="Low complexity" evidence="1">
    <location>
        <begin position="40"/>
        <end position="50"/>
    </location>
</feature>
<dbReference type="RefSeq" id="WP_135973681.1">
    <property type="nucleotide sequence ID" value="NZ_CP039291.1"/>
</dbReference>
<keyword evidence="2" id="KW-1133">Transmembrane helix</keyword>
<evidence type="ECO:0000313" key="4">
    <source>
        <dbReference type="Proteomes" id="UP000296469"/>
    </source>
</evidence>
<proteinExistence type="predicted"/>
<keyword evidence="2" id="KW-0472">Membrane</keyword>
<keyword evidence="4" id="KW-1185">Reference proteome</keyword>
<dbReference type="Proteomes" id="UP000296469">
    <property type="component" value="Chromosome"/>
</dbReference>
<keyword evidence="2" id="KW-0812">Transmembrane</keyword>
<evidence type="ECO:0000256" key="2">
    <source>
        <dbReference type="SAM" id="Phobius"/>
    </source>
</evidence>
<feature type="transmembrane region" description="Helical" evidence="2">
    <location>
        <begin position="140"/>
        <end position="162"/>
    </location>
</feature>
<feature type="compositionally biased region" description="Low complexity" evidence="1">
    <location>
        <begin position="11"/>
        <end position="20"/>
    </location>
</feature>
<feature type="compositionally biased region" description="Gly residues" evidence="1">
    <location>
        <begin position="21"/>
        <end position="35"/>
    </location>
</feature>
<evidence type="ECO:0000256" key="1">
    <source>
        <dbReference type="SAM" id="MobiDB-lite"/>
    </source>
</evidence>
<dbReference type="AlphaFoldDB" id="A0A4P7SGV1"/>
<sequence length="203" mass="20346">MAARPDDAAGADDTSPAEGAAPGGGAPAAGRGAGDGGDDGAPAAGPPATGDDAVWAAIVARLQDVDLAADAESPSSGRVVRPAASDPARTPEAADDQPAARLSGRDWDGTSQYDAAEDVVDEAEHFVPPDPGPVLGGEPLLTMAWSAAVGVPLFLLVVVVGWRDAPVLLVRAAVVLFVVAVGVLVWRMPHRRDPSDDDPGAVV</sequence>
<feature type="transmembrane region" description="Helical" evidence="2">
    <location>
        <begin position="168"/>
        <end position="186"/>
    </location>
</feature>